<sequence length="232" mass="24867">MGSFADLSLGRVASPRSTQVHLWRAPLDLSDDVARVVCASLSADEVLRAQRRRSGADRERFAAGRGWLRVLLGAYLDVAAAEVVLGRDERGRPRVEMPGAPDGDWLRFNLAHSGSVAVFAVARGREVGVDVEMVRDVDAEAIARRSFSARQHGELMQLPRESRAGTFFAMWTHNEAYLKGLGTGLHRGGDVDGTPGWSMTAFDVVPGYAGAVAVAGTGVEVPLVARELSLGS</sequence>
<feature type="domain" description="4'-phosphopantetheinyl transferase" evidence="3">
    <location>
        <begin position="127"/>
        <end position="190"/>
    </location>
</feature>
<comment type="similarity">
    <text evidence="1">Belongs to the P-Pant transferase superfamily. Gsp/Sfp/HetI/AcpT family.</text>
</comment>
<feature type="domain" description="4'-phosphopantetheinyl transferase N-terminal" evidence="4">
    <location>
        <begin position="37"/>
        <end position="120"/>
    </location>
</feature>
<dbReference type="GO" id="GO:0005829">
    <property type="term" value="C:cytosol"/>
    <property type="evidence" value="ECO:0007669"/>
    <property type="project" value="TreeGrafter"/>
</dbReference>
<dbReference type="PANTHER" id="PTHR12215">
    <property type="entry name" value="PHOSPHOPANTETHEINE TRANSFERASE"/>
    <property type="match status" value="1"/>
</dbReference>
<comment type="caution">
    <text evidence="5">The sequence shown here is derived from an EMBL/GenBank/DDBJ whole genome shotgun (WGS) entry which is preliminary data.</text>
</comment>
<dbReference type="InterPro" id="IPR050559">
    <property type="entry name" value="P-Pant_transferase_sf"/>
</dbReference>
<keyword evidence="2" id="KW-0808">Transferase</keyword>
<dbReference type="Proteomes" id="UP000248724">
    <property type="component" value="Unassembled WGS sequence"/>
</dbReference>
<evidence type="ECO:0000313" key="6">
    <source>
        <dbReference type="Proteomes" id="UP000248724"/>
    </source>
</evidence>
<evidence type="ECO:0000259" key="4">
    <source>
        <dbReference type="Pfam" id="PF22624"/>
    </source>
</evidence>
<dbReference type="AlphaFoldDB" id="A0A2W6AJ87"/>
<dbReference type="InterPro" id="IPR008278">
    <property type="entry name" value="4-PPantetheinyl_Trfase_dom"/>
</dbReference>
<reference evidence="5 6" key="1">
    <citation type="journal article" date="2017" name="Nature">
        <title>Atmospheric trace gases support primary production in Antarctic desert surface soil.</title>
        <authorList>
            <person name="Ji M."/>
            <person name="Greening C."/>
            <person name="Vanwonterghem I."/>
            <person name="Carere C.R."/>
            <person name="Bay S.K."/>
            <person name="Steen J.A."/>
            <person name="Montgomery K."/>
            <person name="Lines T."/>
            <person name="Beardall J."/>
            <person name="van Dorst J."/>
            <person name="Snape I."/>
            <person name="Stott M.B."/>
            <person name="Hugenholtz P."/>
            <person name="Ferrari B.C."/>
        </authorList>
    </citation>
    <scope>NUCLEOTIDE SEQUENCE [LARGE SCALE GENOMIC DNA]</scope>
    <source>
        <strain evidence="5">RRmetagenome_bin12</strain>
    </source>
</reference>
<dbReference type="EMBL" id="QHBU01000028">
    <property type="protein sequence ID" value="PZR83684.1"/>
    <property type="molecule type" value="Genomic_DNA"/>
</dbReference>
<dbReference type="Pfam" id="PF22624">
    <property type="entry name" value="AASDHPPT_N"/>
    <property type="match status" value="1"/>
</dbReference>
<dbReference type="Gene3D" id="3.90.470.20">
    <property type="entry name" value="4'-phosphopantetheinyl transferase domain"/>
    <property type="match status" value="2"/>
</dbReference>
<dbReference type="GO" id="GO:0000287">
    <property type="term" value="F:magnesium ion binding"/>
    <property type="evidence" value="ECO:0007669"/>
    <property type="project" value="InterPro"/>
</dbReference>
<dbReference type="InterPro" id="IPR037143">
    <property type="entry name" value="4-PPantetheinyl_Trfase_dom_sf"/>
</dbReference>
<name>A0A2W6AJ87_9BACT</name>
<dbReference type="SUPFAM" id="SSF56214">
    <property type="entry name" value="4'-phosphopantetheinyl transferase"/>
    <property type="match status" value="2"/>
</dbReference>
<organism evidence="5 6">
    <name type="scientific">Candidatus Aeolococcus gillhamiae</name>
    <dbReference type="NCBI Taxonomy" id="3127015"/>
    <lineage>
        <taxon>Bacteria</taxon>
        <taxon>Bacillati</taxon>
        <taxon>Candidatus Dormiibacterota</taxon>
        <taxon>Candidatus Dormibacteria</taxon>
        <taxon>Candidatus Aeolococcales</taxon>
        <taxon>Candidatus Aeolococcaceae</taxon>
        <taxon>Candidatus Aeolococcus</taxon>
    </lineage>
</organism>
<gene>
    <name evidence="5" type="ORF">DLM65_01420</name>
</gene>
<dbReference type="PANTHER" id="PTHR12215:SF10">
    <property type="entry name" value="L-AMINOADIPATE-SEMIALDEHYDE DEHYDROGENASE-PHOSPHOPANTETHEINYL TRANSFERASE"/>
    <property type="match status" value="1"/>
</dbReference>
<evidence type="ECO:0000313" key="5">
    <source>
        <dbReference type="EMBL" id="PZR83684.1"/>
    </source>
</evidence>
<dbReference type="GO" id="GO:0008897">
    <property type="term" value="F:holo-[acyl-carrier-protein] synthase activity"/>
    <property type="evidence" value="ECO:0007669"/>
    <property type="project" value="InterPro"/>
</dbReference>
<dbReference type="InterPro" id="IPR055066">
    <property type="entry name" value="AASDHPPT_N"/>
</dbReference>
<dbReference type="GO" id="GO:0019878">
    <property type="term" value="P:lysine biosynthetic process via aminoadipic acid"/>
    <property type="evidence" value="ECO:0007669"/>
    <property type="project" value="TreeGrafter"/>
</dbReference>
<dbReference type="Pfam" id="PF01648">
    <property type="entry name" value="ACPS"/>
    <property type="match status" value="1"/>
</dbReference>
<evidence type="ECO:0000256" key="2">
    <source>
        <dbReference type="ARBA" id="ARBA00022679"/>
    </source>
</evidence>
<proteinExistence type="inferred from homology"/>
<evidence type="ECO:0000256" key="1">
    <source>
        <dbReference type="ARBA" id="ARBA00010990"/>
    </source>
</evidence>
<protein>
    <submittedName>
        <fullName evidence="5">Uncharacterized protein</fullName>
    </submittedName>
</protein>
<evidence type="ECO:0000259" key="3">
    <source>
        <dbReference type="Pfam" id="PF01648"/>
    </source>
</evidence>
<accession>A0A2W6AJ87</accession>